<protein>
    <recommendedName>
        <fullName evidence="3">Tetratricopeptide repeat protein</fullName>
    </recommendedName>
</protein>
<name>A0ABP6VJ14_9ACTN</name>
<evidence type="ECO:0000313" key="2">
    <source>
        <dbReference type="Proteomes" id="UP001501222"/>
    </source>
</evidence>
<sequence>MGHVEESVVGKYLESATALTDRYRRRRDPVDLDRALEYLEQALPHLGDSVVRTATAYCGIVANLAFRFQRRGDIADLDRAVVFGEEGLRRTGGGVPALHGNMSGLLRIRFSRTGNLTDLDRSIEHGQRAVADGGPSVSPLSHATLAGSYLLRFRFSGRDEDLNEGVRHAFRSVELTAPGDDERMSALLVAAGACRLRFQRTGSLVDLDSAVAYQSEVADLLDDHHAEAGIALTEIATTRLTRYRYLGSLRDVEAVMEFAGRALSSPDEQMRARALACQAQALQIRAEWQRCRDMEDAEASALSAVSLAKEALAKTALEDPLRADRYQILASSWTVVYSLTGSSEAAAGVEVNLAAAQRLLAPDDSRVPFIAVGLAGHLVRLADGRLPEAIASLRAVEAAAHPPDPLWTATARTLIAALVTAGLDGDRSAADEVAGLLQMLAEVRTMSSGELVISALYAAEALLDIGHPAAADSYAAATGRLAAAAWHGLDRVSQEGQLSEFVGATSEFSGVATAAAAAQLEGANPARAVELLEEGRGVLWSHLLRYRYSRTELLTHNPRIANRLTEIAAVLDPSASSIPTLGGLS</sequence>
<evidence type="ECO:0000313" key="1">
    <source>
        <dbReference type="EMBL" id="GAA3536762.1"/>
    </source>
</evidence>
<gene>
    <name evidence="1" type="ORF">GCM10022235_00270</name>
</gene>
<evidence type="ECO:0008006" key="3">
    <source>
        <dbReference type="Google" id="ProtNLM"/>
    </source>
</evidence>
<reference evidence="2" key="1">
    <citation type="journal article" date="2019" name="Int. J. Syst. Evol. Microbiol.">
        <title>The Global Catalogue of Microorganisms (GCM) 10K type strain sequencing project: providing services to taxonomists for standard genome sequencing and annotation.</title>
        <authorList>
            <consortium name="The Broad Institute Genomics Platform"/>
            <consortium name="The Broad Institute Genome Sequencing Center for Infectious Disease"/>
            <person name="Wu L."/>
            <person name="Ma J."/>
        </authorList>
    </citation>
    <scope>NUCLEOTIDE SEQUENCE [LARGE SCALE GENOMIC DNA]</scope>
    <source>
        <strain evidence="2">JCM 16928</strain>
    </source>
</reference>
<accession>A0ABP6VJ14</accession>
<organism evidence="1 2">
    <name type="scientific">Kribbella ginsengisoli</name>
    <dbReference type="NCBI Taxonomy" id="363865"/>
    <lineage>
        <taxon>Bacteria</taxon>
        <taxon>Bacillati</taxon>
        <taxon>Actinomycetota</taxon>
        <taxon>Actinomycetes</taxon>
        <taxon>Propionibacteriales</taxon>
        <taxon>Kribbellaceae</taxon>
        <taxon>Kribbella</taxon>
    </lineage>
</organism>
<dbReference type="Proteomes" id="UP001501222">
    <property type="component" value="Unassembled WGS sequence"/>
</dbReference>
<dbReference type="EMBL" id="BAABAA010000001">
    <property type="protein sequence ID" value="GAA3536762.1"/>
    <property type="molecule type" value="Genomic_DNA"/>
</dbReference>
<keyword evidence="2" id="KW-1185">Reference proteome</keyword>
<comment type="caution">
    <text evidence="1">The sequence shown here is derived from an EMBL/GenBank/DDBJ whole genome shotgun (WGS) entry which is preliminary data.</text>
</comment>
<proteinExistence type="predicted"/>